<evidence type="ECO:0000256" key="1">
    <source>
        <dbReference type="ARBA" id="ARBA00022723"/>
    </source>
</evidence>
<dbReference type="Gene3D" id="3.30.2020.30">
    <property type="match status" value="1"/>
</dbReference>
<gene>
    <name evidence="4" type="ORF">ETAA8_70640</name>
</gene>
<dbReference type="AlphaFoldDB" id="A0A517YNV0"/>
<dbReference type="KEGG" id="aagg:ETAA8_70640"/>
<accession>A0A517YNV0</accession>
<keyword evidence="1" id="KW-0479">Metal-binding</keyword>
<keyword evidence="2" id="KW-0408">Iron</keyword>
<organism evidence="4 5">
    <name type="scientific">Anatilimnocola aggregata</name>
    <dbReference type="NCBI Taxonomy" id="2528021"/>
    <lineage>
        <taxon>Bacteria</taxon>
        <taxon>Pseudomonadati</taxon>
        <taxon>Planctomycetota</taxon>
        <taxon>Planctomycetia</taxon>
        <taxon>Pirellulales</taxon>
        <taxon>Pirellulaceae</taxon>
        <taxon>Anatilimnocola</taxon>
    </lineage>
</organism>
<dbReference type="PANTHER" id="PTHR35303">
    <property type="entry name" value="OS02G0197800 PROTEIN"/>
    <property type="match status" value="1"/>
</dbReference>
<dbReference type="OrthoDB" id="9794178at2"/>
<sequence length="109" mass="12262">MSPQPAGLSLPSPDRLQIDWSDGMRRQYPIKQLREACPCATCREKHSQPAKPADLRSLKILTNEELQPLRIVKMQPLGNYAYNIAFSDGHDTGIFTLELLRELGEQVAS</sequence>
<dbReference type="InterPro" id="IPR038492">
    <property type="entry name" value="GBBH-like_N_sf"/>
</dbReference>
<proteinExistence type="predicted"/>
<dbReference type="Proteomes" id="UP000315017">
    <property type="component" value="Chromosome"/>
</dbReference>
<dbReference type="InterPro" id="IPR010376">
    <property type="entry name" value="GBBH-like_N"/>
</dbReference>
<dbReference type="GO" id="GO:0046872">
    <property type="term" value="F:metal ion binding"/>
    <property type="evidence" value="ECO:0007669"/>
    <property type="project" value="UniProtKB-KW"/>
</dbReference>
<reference evidence="4 5" key="1">
    <citation type="submission" date="2019-02" db="EMBL/GenBank/DDBJ databases">
        <title>Deep-cultivation of Planctomycetes and their phenomic and genomic characterization uncovers novel biology.</title>
        <authorList>
            <person name="Wiegand S."/>
            <person name="Jogler M."/>
            <person name="Boedeker C."/>
            <person name="Pinto D."/>
            <person name="Vollmers J."/>
            <person name="Rivas-Marin E."/>
            <person name="Kohn T."/>
            <person name="Peeters S.H."/>
            <person name="Heuer A."/>
            <person name="Rast P."/>
            <person name="Oberbeckmann S."/>
            <person name="Bunk B."/>
            <person name="Jeske O."/>
            <person name="Meyerdierks A."/>
            <person name="Storesund J.E."/>
            <person name="Kallscheuer N."/>
            <person name="Luecker S."/>
            <person name="Lage O.M."/>
            <person name="Pohl T."/>
            <person name="Merkel B.J."/>
            <person name="Hornburger P."/>
            <person name="Mueller R.-W."/>
            <person name="Bruemmer F."/>
            <person name="Labrenz M."/>
            <person name="Spormann A.M."/>
            <person name="Op den Camp H."/>
            <person name="Overmann J."/>
            <person name="Amann R."/>
            <person name="Jetten M.S.M."/>
            <person name="Mascher T."/>
            <person name="Medema M.H."/>
            <person name="Devos D.P."/>
            <person name="Kaster A.-K."/>
            <person name="Ovreas L."/>
            <person name="Rohde M."/>
            <person name="Galperin M.Y."/>
            <person name="Jogler C."/>
        </authorList>
    </citation>
    <scope>NUCLEOTIDE SEQUENCE [LARGE SCALE GENOMIC DNA]</scope>
    <source>
        <strain evidence="4 5">ETA_A8</strain>
    </source>
</reference>
<dbReference type="Pfam" id="PF06155">
    <property type="entry name" value="GBBH-like_N"/>
    <property type="match status" value="1"/>
</dbReference>
<dbReference type="RefSeq" id="WP_145099836.1">
    <property type="nucleotide sequence ID" value="NZ_CP036274.1"/>
</dbReference>
<dbReference type="PANTHER" id="PTHR35303:SF5">
    <property type="entry name" value="OS02G0197800 PROTEIN"/>
    <property type="match status" value="1"/>
</dbReference>
<dbReference type="EMBL" id="CP036274">
    <property type="protein sequence ID" value="QDU31902.1"/>
    <property type="molecule type" value="Genomic_DNA"/>
</dbReference>
<feature type="domain" description="Gamma-butyrobetaine hydroxylase-like N-terminal" evidence="3">
    <location>
        <begin position="14"/>
        <end position="101"/>
    </location>
</feature>
<evidence type="ECO:0000313" key="4">
    <source>
        <dbReference type="EMBL" id="QDU31902.1"/>
    </source>
</evidence>
<evidence type="ECO:0000256" key="2">
    <source>
        <dbReference type="ARBA" id="ARBA00023004"/>
    </source>
</evidence>
<name>A0A517YNV0_9BACT</name>
<evidence type="ECO:0000259" key="3">
    <source>
        <dbReference type="Pfam" id="PF06155"/>
    </source>
</evidence>
<keyword evidence="5" id="KW-1185">Reference proteome</keyword>
<evidence type="ECO:0000313" key="5">
    <source>
        <dbReference type="Proteomes" id="UP000315017"/>
    </source>
</evidence>
<protein>
    <recommendedName>
        <fullName evidence="3">Gamma-butyrobetaine hydroxylase-like N-terminal domain-containing protein</fullName>
    </recommendedName>
</protein>